<name>A0ABN9DEP5_9NEOB</name>
<reference evidence="1" key="1">
    <citation type="submission" date="2023-05" db="EMBL/GenBank/DDBJ databases">
        <authorList>
            <person name="Stuckert A."/>
        </authorList>
    </citation>
    <scope>NUCLEOTIDE SEQUENCE</scope>
</reference>
<keyword evidence="2" id="KW-1185">Reference proteome</keyword>
<feature type="non-terminal residue" evidence="1">
    <location>
        <position position="38"/>
    </location>
</feature>
<comment type="caution">
    <text evidence="1">The sequence shown here is derived from an EMBL/GenBank/DDBJ whole genome shotgun (WGS) entry which is preliminary data.</text>
</comment>
<evidence type="ECO:0000313" key="1">
    <source>
        <dbReference type="EMBL" id="CAI9571085.1"/>
    </source>
</evidence>
<dbReference type="Proteomes" id="UP001162483">
    <property type="component" value="Unassembled WGS sequence"/>
</dbReference>
<sequence length="38" mass="3905">MSCQSAPVLQDHAAPDTCVSLATYIGNSELPPSTLTAD</sequence>
<accession>A0ABN9DEP5</accession>
<organism evidence="1 2">
    <name type="scientific">Staurois parvus</name>
    <dbReference type="NCBI Taxonomy" id="386267"/>
    <lineage>
        <taxon>Eukaryota</taxon>
        <taxon>Metazoa</taxon>
        <taxon>Chordata</taxon>
        <taxon>Craniata</taxon>
        <taxon>Vertebrata</taxon>
        <taxon>Euteleostomi</taxon>
        <taxon>Amphibia</taxon>
        <taxon>Batrachia</taxon>
        <taxon>Anura</taxon>
        <taxon>Neobatrachia</taxon>
        <taxon>Ranoidea</taxon>
        <taxon>Ranidae</taxon>
        <taxon>Staurois</taxon>
    </lineage>
</organism>
<gene>
    <name evidence="1" type="ORF">SPARVUS_LOCUS7186589</name>
</gene>
<protein>
    <submittedName>
        <fullName evidence="1">Uncharacterized protein</fullName>
    </submittedName>
</protein>
<evidence type="ECO:0000313" key="2">
    <source>
        <dbReference type="Proteomes" id="UP001162483"/>
    </source>
</evidence>
<dbReference type="EMBL" id="CATNWA010014375">
    <property type="protein sequence ID" value="CAI9571085.1"/>
    <property type="molecule type" value="Genomic_DNA"/>
</dbReference>
<proteinExistence type="predicted"/>